<protein>
    <recommendedName>
        <fullName evidence="2">DUF177 domain-containing protein</fullName>
    </recommendedName>
</protein>
<dbReference type="AlphaFoldDB" id="X0VRG9"/>
<name>X0VRG9_9ZZZZ</name>
<sequence>MKIDLTNIPSGGKQTDLVLKPDWWKPDLDEDRIMGLESPFSARIKMYPAGEKIVVEGSLSTRLVLRCDRCLEPYGWDLSKDFRIYLSISSFKGDLEVELVEEDLNLDFVDGNFLNPDQIIKEQVILGVPMKTLCTMECKGLCPMCGCNLNMAGCSCSSRHEIPGNAR</sequence>
<evidence type="ECO:0008006" key="2">
    <source>
        <dbReference type="Google" id="ProtNLM"/>
    </source>
</evidence>
<dbReference type="InterPro" id="IPR003772">
    <property type="entry name" value="YceD"/>
</dbReference>
<proteinExistence type="predicted"/>
<accession>X0VRG9</accession>
<dbReference type="Pfam" id="PF02620">
    <property type="entry name" value="YceD"/>
    <property type="match status" value="1"/>
</dbReference>
<evidence type="ECO:0000313" key="1">
    <source>
        <dbReference type="EMBL" id="GAG15048.1"/>
    </source>
</evidence>
<dbReference type="EMBL" id="BARS01039043">
    <property type="protein sequence ID" value="GAG15048.1"/>
    <property type="molecule type" value="Genomic_DNA"/>
</dbReference>
<dbReference type="PANTHER" id="PTHR34374:SF1">
    <property type="entry name" value="LARGE RIBOSOMAL RNA SUBUNIT ACCUMULATION PROTEIN YCED HOMOLOG 1, CHLOROPLASTIC"/>
    <property type="match status" value="1"/>
</dbReference>
<gene>
    <name evidence="1" type="ORF">S01H1_59676</name>
</gene>
<dbReference type="PANTHER" id="PTHR34374">
    <property type="entry name" value="LARGE RIBOSOMAL RNA SUBUNIT ACCUMULATION PROTEIN YCED HOMOLOG 1, CHLOROPLASTIC"/>
    <property type="match status" value="1"/>
</dbReference>
<reference evidence="1" key="1">
    <citation type="journal article" date="2014" name="Front. Microbiol.">
        <title>High frequency of phylogenetically diverse reductive dehalogenase-homologous genes in deep subseafloor sedimentary metagenomes.</title>
        <authorList>
            <person name="Kawai M."/>
            <person name="Futagami T."/>
            <person name="Toyoda A."/>
            <person name="Takaki Y."/>
            <person name="Nishi S."/>
            <person name="Hori S."/>
            <person name="Arai W."/>
            <person name="Tsubouchi T."/>
            <person name="Morono Y."/>
            <person name="Uchiyama I."/>
            <person name="Ito T."/>
            <person name="Fujiyama A."/>
            <person name="Inagaki F."/>
            <person name="Takami H."/>
        </authorList>
    </citation>
    <scope>NUCLEOTIDE SEQUENCE</scope>
    <source>
        <strain evidence="1">Expedition CK06-06</strain>
    </source>
</reference>
<comment type="caution">
    <text evidence="1">The sequence shown here is derived from an EMBL/GenBank/DDBJ whole genome shotgun (WGS) entry which is preliminary data.</text>
</comment>
<organism evidence="1">
    <name type="scientific">marine sediment metagenome</name>
    <dbReference type="NCBI Taxonomy" id="412755"/>
    <lineage>
        <taxon>unclassified sequences</taxon>
        <taxon>metagenomes</taxon>
        <taxon>ecological metagenomes</taxon>
    </lineage>
</organism>